<dbReference type="CDD" id="cd00555">
    <property type="entry name" value="Maf"/>
    <property type="match status" value="1"/>
</dbReference>
<dbReference type="GO" id="GO:0016787">
    <property type="term" value="F:hydrolase activity"/>
    <property type="evidence" value="ECO:0007669"/>
    <property type="project" value="UniProtKB-KW"/>
</dbReference>
<protein>
    <recommendedName>
        <fullName evidence="5">Maf-like protein</fullName>
    </recommendedName>
</protein>
<dbReference type="SUPFAM" id="SSF52972">
    <property type="entry name" value="ITPase-like"/>
    <property type="match status" value="1"/>
</dbReference>
<reference evidence="3 4" key="1">
    <citation type="submission" date="2024-09" db="EMBL/GenBank/DDBJ databases">
        <title>Chromosome-scale assembly of Riccia fluitans.</title>
        <authorList>
            <person name="Paukszto L."/>
            <person name="Sawicki J."/>
            <person name="Karawczyk K."/>
            <person name="Piernik-Szablinska J."/>
            <person name="Szczecinska M."/>
            <person name="Mazdziarz M."/>
        </authorList>
    </citation>
    <scope>NUCLEOTIDE SEQUENCE [LARGE SCALE GENOMIC DNA]</scope>
    <source>
        <strain evidence="3">Rf_01</strain>
        <tissue evidence="3">Aerial parts of the thallus</tissue>
    </source>
</reference>
<organism evidence="3 4">
    <name type="scientific">Riccia fluitans</name>
    <dbReference type="NCBI Taxonomy" id="41844"/>
    <lineage>
        <taxon>Eukaryota</taxon>
        <taxon>Viridiplantae</taxon>
        <taxon>Streptophyta</taxon>
        <taxon>Embryophyta</taxon>
        <taxon>Marchantiophyta</taxon>
        <taxon>Marchantiopsida</taxon>
        <taxon>Marchantiidae</taxon>
        <taxon>Marchantiales</taxon>
        <taxon>Ricciaceae</taxon>
        <taxon>Riccia</taxon>
    </lineage>
</organism>
<dbReference type="PANTHER" id="PTHR43213:SF5">
    <property type="entry name" value="BIFUNCTIONAL DTTP_UTP PYROPHOSPHATASE_METHYLTRANSFERASE PROTEIN-RELATED"/>
    <property type="match status" value="1"/>
</dbReference>
<dbReference type="Gene3D" id="3.90.950.10">
    <property type="match status" value="1"/>
</dbReference>
<gene>
    <name evidence="3" type="ORF">R1flu_025837</name>
</gene>
<comment type="caution">
    <text evidence="3">The sequence shown here is derived from an EMBL/GenBank/DDBJ whole genome shotgun (WGS) entry which is preliminary data.</text>
</comment>
<keyword evidence="4" id="KW-1185">Reference proteome</keyword>
<dbReference type="PANTHER" id="PTHR43213">
    <property type="entry name" value="BIFUNCTIONAL DTTP/UTP PYROPHOSPHATASE/METHYLTRANSFERASE PROTEIN-RELATED"/>
    <property type="match status" value="1"/>
</dbReference>
<evidence type="ECO:0000256" key="1">
    <source>
        <dbReference type="ARBA" id="ARBA00001968"/>
    </source>
</evidence>
<dbReference type="Proteomes" id="UP001605036">
    <property type="component" value="Unassembled WGS sequence"/>
</dbReference>
<dbReference type="NCBIfam" id="TIGR00172">
    <property type="entry name" value="maf"/>
    <property type="match status" value="1"/>
</dbReference>
<comment type="cofactor">
    <cofactor evidence="1">
        <name>a divalent metal cation</name>
        <dbReference type="ChEBI" id="CHEBI:60240"/>
    </cofactor>
</comment>
<evidence type="ECO:0000313" key="3">
    <source>
        <dbReference type="EMBL" id="KAL2614145.1"/>
    </source>
</evidence>
<proteinExistence type="inferred from homology"/>
<evidence type="ECO:0000313" key="4">
    <source>
        <dbReference type="Proteomes" id="UP001605036"/>
    </source>
</evidence>
<keyword evidence="2" id="KW-0378">Hydrolase</keyword>
<dbReference type="InterPro" id="IPR029001">
    <property type="entry name" value="ITPase-like_fam"/>
</dbReference>
<dbReference type="InterPro" id="IPR003697">
    <property type="entry name" value="Maf-like"/>
</dbReference>
<dbReference type="EMBL" id="JBHFFA010000007">
    <property type="protein sequence ID" value="KAL2614145.1"/>
    <property type="molecule type" value="Genomic_DNA"/>
</dbReference>
<name>A0ABD1XYV9_9MARC</name>
<dbReference type="Pfam" id="PF02545">
    <property type="entry name" value="Maf"/>
    <property type="match status" value="1"/>
</dbReference>
<accession>A0ABD1XYV9</accession>
<evidence type="ECO:0008006" key="5">
    <source>
        <dbReference type="Google" id="ProtNLM"/>
    </source>
</evidence>
<evidence type="ECO:0000256" key="2">
    <source>
        <dbReference type="ARBA" id="ARBA00022801"/>
    </source>
</evidence>
<dbReference type="AlphaFoldDB" id="A0ABD1XYV9"/>
<sequence length="319" mass="35064">MLIQHLPLLSKKHIVLASASPRRAELLQGLGLKATIVPSTFAENLEISSFPCPGDYAVATAKEKALEVSLHSHNGGLADLVIGADTVVELDGRVLEKPSDAEDAFRMLSNLSGRQHKVYTGVSLVLPKVRDSVVGRQPFVRAFWEETKVEFAMLESEAIRAYIASGEPMDKAGAYGIQGIGGSFVKGVQGCYFNVMGFPVHRFSEEVNSLITAGYLNHAFDVSLWRTKRVQVLQISRSSKTPRSLLKWNVCQRNMAGGQCLRISFLTPQSPPGQSKVQVVTRSCQHLVTEDLLHRGIKILEARVEDEELLRPHPDPDVA</sequence>
<dbReference type="HAMAP" id="MF_00528">
    <property type="entry name" value="Maf"/>
    <property type="match status" value="1"/>
</dbReference>